<feature type="region of interest" description="Disordered" evidence="2">
    <location>
        <begin position="69"/>
        <end position="118"/>
    </location>
</feature>
<feature type="coiled-coil region" evidence="1">
    <location>
        <begin position="24"/>
        <end position="69"/>
    </location>
</feature>
<keyword evidence="3" id="KW-1133">Transmembrane helix</keyword>
<feature type="transmembrane region" description="Helical" evidence="3">
    <location>
        <begin position="247"/>
        <end position="268"/>
    </location>
</feature>
<dbReference type="AlphaFoldDB" id="A0A428T1W9"/>
<feature type="transmembrane region" description="Helical" evidence="3">
    <location>
        <begin position="291"/>
        <end position="313"/>
    </location>
</feature>
<feature type="compositionally biased region" description="Basic and acidic residues" evidence="2">
    <location>
        <begin position="343"/>
        <end position="355"/>
    </location>
</feature>
<feature type="transmembrane region" description="Helical" evidence="3">
    <location>
        <begin position="182"/>
        <end position="199"/>
    </location>
</feature>
<name>A0A428T1W9_9HYPO</name>
<gene>
    <name evidence="4" type="ORF">CDV31_013654</name>
</gene>
<protein>
    <submittedName>
        <fullName evidence="4">Uncharacterized protein</fullName>
    </submittedName>
</protein>
<proteinExistence type="predicted"/>
<organism evidence="4 5">
    <name type="scientific">Fusarium ambrosium</name>
    <dbReference type="NCBI Taxonomy" id="131363"/>
    <lineage>
        <taxon>Eukaryota</taxon>
        <taxon>Fungi</taxon>
        <taxon>Dikarya</taxon>
        <taxon>Ascomycota</taxon>
        <taxon>Pezizomycotina</taxon>
        <taxon>Sordariomycetes</taxon>
        <taxon>Hypocreomycetidae</taxon>
        <taxon>Hypocreales</taxon>
        <taxon>Nectriaceae</taxon>
        <taxon>Fusarium</taxon>
        <taxon>Fusarium solani species complex</taxon>
    </lineage>
</organism>
<feature type="region of interest" description="Disordered" evidence="2">
    <location>
        <begin position="334"/>
        <end position="379"/>
    </location>
</feature>
<evidence type="ECO:0000256" key="2">
    <source>
        <dbReference type="SAM" id="MobiDB-lite"/>
    </source>
</evidence>
<dbReference type="EMBL" id="NIZV01000285">
    <property type="protein sequence ID" value="RSL96047.1"/>
    <property type="molecule type" value="Genomic_DNA"/>
</dbReference>
<keyword evidence="1" id="KW-0175">Coiled coil</keyword>
<reference evidence="4 5" key="1">
    <citation type="submission" date="2017-06" db="EMBL/GenBank/DDBJ databases">
        <title>Cmopartive genomic analysis of Ambrosia Fusariam Clade fungi.</title>
        <authorList>
            <person name="Stajich J.E."/>
            <person name="Carrillo J."/>
            <person name="Kijimoto T."/>
            <person name="Eskalen A."/>
            <person name="O'Donnell K."/>
            <person name="Kasson M."/>
        </authorList>
    </citation>
    <scope>NUCLEOTIDE SEQUENCE [LARGE SCALE GENOMIC DNA]</scope>
    <source>
        <strain evidence="4 5">NRRL 20438</strain>
    </source>
</reference>
<comment type="caution">
    <text evidence="4">The sequence shown here is derived from an EMBL/GenBank/DDBJ whole genome shotgun (WGS) entry which is preliminary data.</text>
</comment>
<sequence length="379" mass="42315">MHPNGELCRTCKALEAAKRSERIAEEVTKKAQRMADRVEKVAKKAQRMVDKVEKIAKEVEDRAERFTRSMPRPDYFYGHHEQQDHQPGQGHQGHHHSESHHYSGPAPATTIYHHCHHGQTADAETSTTIVTSTSVATSTSTLTRVHLTTSTVAATTAPTAFFDASTPPGEGSIGDSFGPACWPSFWFLGIFLLIYRIFVCCQQKLEDPRNPKTKASTEPKPRTSSLIGLEFDLTELKPYITTQSHQIFAVTLCRIVAALYCLEGYWVMNTAWTLFISTLGDLWKFPTPWCFFLPTVFTPLYLYIWCMIGYAIYNVLDLSFSFTGELALLPVSATPSKGKKKSKNDATRGDKKAETDSQSTGLGSEGGWQTDPWLRDAAP</sequence>
<keyword evidence="3" id="KW-0812">Transmembrane</keyword>
<keyword evidence="5" id="KW-1185">Reference proteome</keyword>
<keyword evidence="3" id="KW-0472">Membrane</keyword>
<evidence type="ECO:0000256" key="3">
    <source>
        <dbReference type="SAM" id="Phobius"/>
    </source>
</evidence>
<evidence type="ECO:0000256" key="1">
    <source>
        <dbReference type="SAM" id="Coils"/>
    </source>
</evidence>
<evidence type="ECO:0000313" key="4">
    <source>
        <dbReference type="EMBL" id="RSL96047.1"/>
    </source>
</evidence>
<accession>A0A428T1W9</accession>
<dbReference type="Proteomes" id="UP000288429">
    <property type="component" value="Unassembled WGS sequence"/>
</dbReference>
<evidence type="ECO:0000313" key="5">
    <source>
        <dbReference type="Proteomes" id="UP000288429"/>
    </source>
</evidence>